<evidence type="ECO:0000313" key="2">
    <source>
        <dbReference type="Proteomes" id="UP001154282"/>
    </source>
</evidence>
<evidence type="ECO:0000313" key="1">
    <source>
        <dbReference type="EMBL" id="CAI0380631.1"/>
    </source>
</evidence>
<organism evidence="1 2">
    <name type="scientific">Linum tenue</name>
    <dbReference type="NCBI Taxonomy" id="586396"/>
    <lineage>
        <taxon>Eukaryota</taxon>
        <taxon>Viridiplantae</taxon>
        <taxon>Streptophyta</taxon>
        <taxon>Embryophyta</taxon>
        <taxon>Tracheophyta</taxon>
        <taxon>Spermatophyta</taxon>
        <taxon>Magnoliopsida</taxon>
        <taxon>eudicotyledons</taxon>
        <taxon>Gunneridae</taxon>
        <taxon>Pentapetalae</taxon>
        <taxon>rosids</taxon>
        <taxon>fabids</taxon>
        <taxon>Malpighiales</taxon>
        <taxon>Linaceae</taxon>
        <taxon>Linum</taxon>
    </lineage>
</organism>
<gene>
    <name evidence="1" type="ORF">LITE_LOCUS2757</name>
</gene>
<name>A0AAV0H5T5_9ROSI</name>
<comment type="caution">
    <text evidence="1">The sequence shown here is derived from an EMBL/GenBank/DDBJ whole genome shotgun (WGS) entry which is preliminary data.</text>
</comment>
<sequence length="57" mass="6443">MGLWSMYSLLLQIISPEFQFQALGGETVRIRVTLEDTAPGFMSSCMLKMGRKLAWSD</sequence>
<protein>
    <submittedName>
        <fullName evidence="1">Uncharacterized protein</fullName>
    </submittedName>
</protein>
<keyword evidence="2" id="KW-1185">Reference proteome</keyword>
<proteinExistence type="predicted"/>
<accession>A0AAV0H5T5</accession>
<dbReference type="Proteomes" id="UP001154282">
    <property type="component" value="Unassembled WGS sequence"/>
</dbReference>
<reference evidence="1" key="1">
    <citation type="submission" date="2022-08" db="EMBL/GenBank/DDBJ databases">
        <authorList>
            <person name="Gutierrez-Valencia J."/>
        </authorList>
    </citation>
    <scope>NUCLEOTIDE SEQUENCE</scope>
</reference>
<dbReference type="AlphaFoldDB" id="A0AAV0H5T5"/>
<dbReference type="EMBL" id="CAMGYJ010000002">
    <property type="protein sequence ID" value="CAI0380631.1"/>
    <property type="molecule type" value="Genomic_DNA"/>
</dbReference>